<accession>A0ABP7M5D0</accession>
<keyword evidence="1" id="KW-0472">Membrane</keyword>
<evidence type="ECO:0000256" key="1">
    <source>
        <dbReference type="SAM" id="Phobius"/>
    </source>
</evidence>
<comment type="caution">
    <text evidence="2">The sequence shown here is derived from an EMBL/GenBank/DDBJ whole genome shotgun (WGS) entry which is preliminary data.</text>
</comment>
<reference evidence="3" key="1">
    <citation type="journal article" date="2019" name="Int. J. Syst. Evol. Microbiol.">
        <title>The Global Catalogue of Microorganisms (GCM) 10K type strain sequencing project: providing services to taxonomists for standard genome sequencing and annotation.</title>
        <authorList>
            <consortium name="The Broad Institute Genomics Platform"/>
            <consortium name="The Broad Institute Genome Sequencing Center for Infectious Disease"/>
            <person name="Wu L."/>
            <person name="Ma J."/>
        </authorList>
    </citation>
    <scope>NUCLEOTIDE SEQUENCE [LARGE SCALE GENOMIC DNA]</scope>
    <source>
        <strain evidence="3">JCM 16916</strain>
    </source>
</reference>
<feature type="transmembrane region" description="Helical" evidence="1">
    <location>
        <begin position="95"/>
        <end position="120"/>
    </location>
</feature>
<protein>
    <recommendedName>
        <fullName evidence="4">MFS transporter</fullName>
    </recommendedName>
</protein>
<feature type="transmembrane region" description="Helical" evidence="1">
    <location>
        <begin position="132"/>
        <end position="150"/>
    </location>
</feature>
<feature type="transmembrane region" description="Helical" evidence="1">
    <location>
        <begin position="54"/>
        <end position="74"/>
    </location>
</feature>
<gene>
    <name evidence="2" type="ORF">GCM10022229_01370</name>
</gene>
<keyword evidence="1" id="KW-0812">Transmembrane</keyword>
<proteinExistence type="predicted"/>
<feature type="transmembrane region" description="Helical" evidence="1">
    <location>
        <begin position="21"/>
        <end position="48"/>
    </location>
</feature>
<name>A0ABP7M5D0_9GAMM</name>
<evidence type="ECO:0008006" key="4">
    <source>
        <dbReference type="Google" id="ProtNLM"/>
    </source>
</evidence>
<keyword evidence="1" id="KW-1133">Transmembrane helix</keyword>
<evidence type="ECO:0000313" key="3">
    <source>
        <dbReference type="Proteomes" id="UP001501727"/>
    </source>
</evidence>
<dbReference type="Proteomes" id="UP001501727">
    <property type="component" value="Unassembled WGS sequence"/>
</dbReference>
<dbReference type="EMBL" id="BAAAZU010000001">
    <property type="protein sequence ID" value="GAA3912457.1"/>
    <property type="molecule type" value="Genomic_DNA"/>
</dbReference>
<keyword evidence="3" id="KW-1185">Reference proteome</keyword>
<sequence length="156" mass="16547">MDQDEPKGLAAELTRPVGFGISMVAATFLCAILAAAILIVSTLHWPVLREHGDWQLAIFAGSALLLGVIVFPAARRLDARAAARRRARGTPPKPTGVPTSSLVLGMLLFGAMGAGLLWVFVAGRSNNGLDGLGLAVFSLTIASVCAGLLWRRFRRR</sequence>
<evidence type="ECO:0000313" key="2">
    <source>
        <dbReference type="EMBL" id="GAA3912457.1"/>
    </source>
</evidence>
<organism evidence="2 3">
    <name type="scientific">Luteimonas lutimaris</name>
    <dbReference type="NCBI Taxonomy" id="698645"/>
    <lineage>
        <taxon>Bacteria</taxon>
        <taxon>Pseudomonadati</taxon>
        <taxon>Pseudomonadota</taxon>
        <taxon>Gammaproteobacteria</taxon>
        <taxon>Lysobacterales</taxon>
        <taxon>Lysobacteraceae</taxon>
        <taxon>Luteimonas</taxon>
    </lineage>
</organism>